<keyword evidence="3" id="KW-0813">Transport</keyword>
<dbReference type="InterPro" id="IPR051045">
    <property type="entry name" value="TonB-dependent_transducer"/>
</dbReference>
<keyword evidence="8" id="KW-1133">Transmembrane helix</keyword>
<keyword evidence="6" id="KW-0812">Transmembrane</keyword>
<evidence type="ECO:0000256" key="9">
    <source>
        <dbReference type="ARBA" id="ARBA00023136"/>
    </source>
</evidence>
<dbReference type="GO" id="GO:0055085">
    <property type="term" value="P:transmembrane transport"/>
    <property type="evidence" value="ECO:0007669"/>
    <property type="project" value="InterPro"/>
</dbReference>
<keyword evidence="9" id="KW-0472">Membrane</keyword>
<evidence type="ECO:0000256" key="7">
    <source>
        <dbReference type="ARBA" id="ARBA00022927"/>
    </source>
</evidence>
<accession>A0A560HQS6</accession>
<dbReference type="SUPFAM" id="SSF74653">
    <property type="entry name" value="TolA/TonB C-terminal domain"/>
    <property type="match status" value="2"/>
</dbReference>
<gene>
    <name evidence="11" type="ORF">FBZ92_13478</name>
</gene>
<evidence type="ECO:0000259" key="10">
    <source>
        <dbReference type="PROSITE" id="PS52015"/>
    </source>
</evidence>
<evidence type="ECO:0000256" key="5">
    <source>
        <dbReference type="ARBA" id="ARBA00022519"/>
    </source>
</evidence>
<dbReference type="InterPro" id="IPR037682">
    <property type="entry name" value="TonB_C"/>
</dbReference>
<dbReference type="Pfam" id="PF03544">
    <property type="entry name" value="TonB_C"/>
    <property type="match status" value="2"/>
</dbReference>
<dbReference type="InterPro" id="IPR006260">
    <property type="entry name" value="TonB/TolA_C"/>
</dbReference>
<dbReference type="GO" id="GO:0015031">
    <property type="term" value="P:protein transport"/>
    <property type="evidence" value="ECO:0007669"/>
    <property type="project" value="UniProtKB-KW"/>
</dbReference>
<evidence type="ECO:0000256" key="1">
    <source>
        <dbReference type="ARBA" id="ARBA00004383"/>
    </source>
</evidence>
<evidence type="ECO:0000256" key="6">
    <source>
        <dbReference type="ARBA" id="ARBA00022692"/>
    </source>
</evidence>
<feature type="domain" description="TonB C-terminal" evidence="10">
    <location>
        <begin position="40"/>
        <end position="140"/>
    </location>
</feature>
<comment type="subcellular location">
    <subcellularLocation>
        <location evidence="1">Cell inner membrane</location>
        <topology evidence="1">Single-pass membrane protein</topology>
        <orientation evidence="1">Periplasmic side</orientation>
    </subcellularLocation>
</comment>
<comment type="caution">
    <text evidence="11">The sequence shown here is derived from an EMBL/GenBank/DDBJ whole genome shotgun (WGS) entry which is preliminary data.</text>
</comment>
<dbReference type="AlphaFoldDB" id="A0A560HQS6"/>
<evidence type="ECO:0000256" key="2">
    <source>
        <dbReference type="ARBA" id="ARBA00006555"/>
    </source>
</evidence>
<dbReference type="NCBIfam" id="TIGR01352">
    <property type="entry name" value="tonB_Cterm"/>
    <property type="match status" value="2"/>
</dbReference>
<keyword evidence="4" id="KW-1003">Cell membrane</keyword>
<feature type="domain" description="TonB C-terminal" evidence="10">
    <location>
        <begin position="176"/>
        <end position="276"/>
    </location>
</feature>
<dbReference type="Gene3D" id="3.30.1150.10">
    <property type="match status" value="2"/>
</dbReference>
<evidence type="ECO:0000256" key="8">
    <source>
        <dbReference type="ARBA" id="ARBA00022989"/>
    </source>
</evidence>
<sequence length="281" mass="30487">MRTPAIGLLLALTLPAGIGRTMSPPIDTCIVALPETVPLKTAPKFRNASFKAPDYPLESRIGGEMGRVTLGLLCRADGHIIEAQVLGSSNYPRLDQSALSMAKADIWRCIPGIGAETGQPVTAWLQATYWFVLSNDERTLPGGVKVRRPIQTVPASSCPNELPPPLWEPPDPEPLSRQARIFVPSFTPPSYPAASLKRREEGAVTFAIQCGSDGHMRGSKIIHSSGYPRLDHALLVHLRKNSWRCDPGISAKTGQPVATWAKARYRFTLPEDATPSPAKTP</sequence>
<reference evidence="11 12" key="1">
    <citation type="submission" date="2019-06" db="EMBL/GenBank/DDBJ databases">
        <title>Genomic Encyclopedia of Type Strains, Phase IV (KMG-V): Genome sequencing to study the core and pangenomes of soil and plant-associated prokaryotes.</title>
        <authorList>
            <person name="Whitman W."/>
        </authorList>
    </citation>
    <scope>NUCLEOTIDE SEQUENCE [LARGE SCALE GENOMIC DNA]</scope>
    <source>
        <strain evidence="11 12">BR 11140</strain>
    </source>
</reference>
<protein>
    <submittedName>
        <fullName evidence="11">TonB family protein</fullName>
    </submittedName>
</protein>
<evidence type="ECO:0000256" key="4">
    <source>
        <dbReference type="ARBA" id="ARBA00022475"/>
    </source>
</evidence>
<evidence type="ECO:0000313" key="12">
    <source>
        <dbReference type="Proteomes" id="UP000318050"/>
    </source>
</evidence>
<evidence type="ECO:0000256" key="3">
    <source>
        <dbReference type="ARBA" id="ARBA00022448"/>
    </source>
</evidence>
<dbReference type="EMBL" id="VITT01000034">
    <property type="protein sequence ID" value="TWB47594.1"/>
    <property type="molecule type" value="Genomic_DNA"/>
</dbReference>
<evidence type="ECO:0000313" key="11">
    <source>
        <dbReference type="EMBL" id="TWB47594.1"/>
    </source>
</evidence>
<dbReference type="Proteomes" id="UP000318050">
    <property type="component" value="Unassembled WGS sequence"/>
</dbReference>
<dbReference type="PROSITE" id="PS52015">
    <property type="entry name" value="TONB_CTD"/>
    <property type="match status" value="2"/>
</dbReference>
<organism evidence="11 12">
    <name type="scientific">Nitrospirillum amazonense</name>
    <dbReference type="NCBI Taxonomy" id="28077"/>
    <lineage>
        <taxon>Bacteria</taxon>
        <taxon>Pseudomonadati</taxon>
        <taxon>Pseudomonadota</taxon>
        <taxon>Alphaproteobacteria</taxon>
        <taxon>Rhodospirillales</taxon>
        <taxon>Azospirillaceae</taxon>
        <taxon>Nitrospirillum</taxon>
    </lineage>
</organism>
<dbReference type="PANTHER" id="PTHR33446">
    <property type="entry name" value="PROTEIN TONB-RELATED"/>
    <property type="match status" value="1"/>
</dbReference>
<dbReference type="GO" id="GO:0005886">
    <property type="term" value="C:plasma membrane"/>
    <property type="evidence" value="ECO:0007669"/>
    <property type="project" value="UniProtKB-SubCell"/>
</dbReference>
<dbReference type="OrthoDB" id="9792439at2"/>
<name>A0A560HQS6_9PROT</name>
<keyword evidence="5" id="KW-0997">Cell inner membrane</keyword>
<keyword evidence="7" id="KW-0653">Protein transport</keyword>
<dbReference type="PANTHER" id="PTHR33446:SF2">
    <property type="entry name" value="PROTEIN TONB"/>
    <property type="match status" value="1"/>
</dbReference>
<comment type="similarity">
    <text evidence="2">Belongs to the TonB family.</text>
</comment>
<proteinExistence type="inferred from homology"/>